<proteinExistence type="predicted"/>
<dbReference type="PANTHER" id="PTHR47762">
    <property type="entry name" value="OSJNBB0079B02.4 PROTEIN"/>
    <property type="match status" value="1"/>
</dbReference>
<accession>A0AAD3XJH4</accession>
<dbReference type="Proteomes" id="UP001279734">
    <property type="component" value="Unassembled WGS sequence"/>
</dbReference>
<organism evidence="2 3">
    <name type="scientific">Nepenthes gracilis</name>
    <name type="common">Slender pitcher plant</name>
    <dbReference type="NCBI Taxonomy" id="150966"/>
    <lineage>
        <taxon>Eukaryota</taxon>
        <taxon>Viridiplantae</taxon>
        <taxon>Streptophyta</taxon>
        <taxon>Embryophyta</taxon>
        <taxon>Tracheophyta</taxon>
        <taxon>Spermatophyta</taxon>
        <taxon>Magnoliopsida</taxon>
        <taxon>eudicotyledons</taxon>
        <taxon>Gunneridae</taxon>
        <taxon>Pentapetalae</taxon>
        <taxon>Caryophyllales</taxon>
        <taxon>Nepenthaceae</taxon>
        <taxon>Nepenthes</taxon>
    </lineage>
</organism>
<evidence type="ECO:0000313" key="3">
    <source>
        <dbReference type="Proteomes" id="UP001279734"/>
    </source>
</evidence>
<gene>
    <name evidence="2" type="ORF">Nepgr_008486</name>
</gene>
<reference evidence="2" key="1">
    <citation type="submission" date="2023-05" db="EMBL/GenBank/DDBJ databases">
        <title>Nepenthes gracilis genome sequencing.</title>
        <authorList>
            <person name="Fukushima K."/>
        </authorList>
    </citation>
    <scope>NUCLEOTIDE SEQUENCE</scope>
    <source>
        <strain evidence="2">SING2019-196</strain>
    </source>
</reference>
<protein>
    <recommendedName>
        <fullName evidence="1">Programmed cell death protein 2 C-terminal domain-containing protein</fullName>
    </recommendedName>
</protein>
<dbReference type="EMBL" id="BSYO01000006">
    <property type="protein sequence ID" value="GMH06646.1"/>
    <property type="molecule type" value="Genomic_DNA"/>
</dbReference>
<dbReference type="GO" id="GO:0005737">
    <property type="term" value="C:cytoplasm"/>
    <property type="evidence" value="ECO:0007669"/>
    <property type="project" value="InterPro"/>
</dbReference>
<dbReference type="PANTHER" id="PTHR47762:SF2">
    <property type="entry name" value="OS04G0640800 PROTEIN"/>
    <property type="match status" value="1"/>
</dbReference>
<feature type="domain" description="Programmed cell death protein 2 C-terminal" evidence="1">
    <location>
        <begin position="305"/>
        <end position="414"/>
    </location>
</feature>
<name>A0AAD3XJH4_NEPGR</name>
<keyword evidence="3" id="KW-1185">Reference proteome</keyword>
<evidence type="ECO:0000313" key="2">
    <source>
        <dbReference type="EMBL" id="GMH06646.1"/>
    </source>
</evidence>
<sequence>MVVKIIPSQWLATEQFPLYGLLLNPKLPITSCFLLGGQPDSNLSDSTVKGRSAMREVILGLPGPWVDDILEASDHYTPKIGGFPDWPFPKAFLRSHMLQCSACRGDLCLIAQVYAPISSATLRIEERVIYVFGCASSNCRSWHAIRVQKSETGDKTKIASQQVALSSVSSSVSTSKWWDDLYSFGSGGDDNFEDNENSDMEELGKALSKAANLASDSMKQNVKKHSETNEEQLFLSSAVREVDNRSLVLPCFYLYTEEESSKDVMSACSSYSLLSIKERRGNDDDHLQEVWEEEGYEYDRALNADRTYLKFKKRMDSYPEQCFRYSYGGKPLMATGELADPGTCSICGGSRHYEMQLMPPPLYFLQEAAIGGQKDLLDSWNWMTLIVYTCQKSCFEKTDGDIEGWMMAEEAVVAHANISSGNFAGVAVSLQLVASEYKIESRLQLCLEGSTLGEIDGL</sequence>
<dbReference type="Pfam" id="PF04194">
    <property type="entry name" value="PDCD2_C"/>
    <property type="match status" value="1"/>
</dbReference>
<evidence type="ECO:0000259" key="1">
    <source>
        <dbReference type="Pfam" id="PF04194"/>
    </source>
</evidence>
<dbReference type="AlphaFoldDB" id="A0AAD3XJH4"/>
<comment type="caution">
    <text evidence="2">The sequence shown here is derived from an EMBL/GenBank/DDBJ whole genome shotgun (WGS) entry which is preliminary data.</text>
</comment>
<dbReference type="InterPro" id="IPR007320">
    <property type="entry name" value="PDCD2_C"/>
</dbReference>